<dbReference type="GO" id="GO:0022857">
    <property type="term" value="F:transmembrane transporter activity"/>
    <property type="evidence" value="ECO:0007669"/>
    <property type="project" value="InterPro"/>
</dbReference>
<feature type="transmembrane region" description="Helical" evidence="7">
    <location>
        <begin position="366"/>
        <end position="389"/>
    </location>
</feature>
<feature type="transmembrane region" description="Helical" evidence="7">
    <location>
        <begin position="312"/>
        <end position="330"/>
    </location>
</feature>
<sequence length="490" mass="54447">MKDLDDATKEQVPSSHLPSEETAGIGALDEDPNYERRLVRKLDLHIIPLVMALYLFSFLDRVNIGSARLYNLEEDLGLNGNQFQLSVSILFVTYLAFEIPGNLVLKKFTPRFFISAIALAWGIVSMCTGFVQSFGGLIACRLILGAVEASLFPGLTIYLTTFYTKNEIALRIGYLFVSAALAGACGGLLAFAIGYMEGLQGMNGWRWILIIEGLPTIILGVISFFYLADDPETANYLTPEERIYAIHRLSRDVSATRSSRQFHWADVRACFTDWRCYAFAVGQFGVDTMLYGFSTFLPTIIKSIHSWSNAEVQALTIPCYAVGAITYLIIARISDAHGRRAPYIIIFAIISCIGYALLLAPVSPGVRYFACFLVALGLYVAVGLPLAWLPNNSPRYGKRTAATGMQLTMGNASGVMIPFMYDNSPRFVKGQAVSLAMVAMGAVVYGILWYEYDRINKRRDRGEEDWKAEGKADLDVREMGDDSPRYRYTT</sequence>
<evidence type="ECO:0000256" key="1">
    <source>
        <dbReference type="ARBA" id="ARBA00004141"/>
    </source>
</evidence>
<dbReference type="STRING" id="341454.A0A4S2MWV9"/>
<reference evidence="9 10" key="1">
    <citation type="submission" date="2019-04" db="EMBL/GenBank/DDBJ databases">
        <title>Comparative genomics and transcriptomics to analyze fruiting body development in filamentous ascomycetes.</title>
        <authorList>
            <consortium name="DOE Joint Genome Institute"/>
            <person name="Lutkenhaus R."/>
            <person name="Traeger S."/>
            <person name="Breuer J."/>
            <person name="Kuo A."/>
            <person name="Lipzen A."/>
            <person name="Pangilinan J."/>
            <person name="Dilworth D."/>
            <person name="Sandor L."/>
            <person name="Poggeler S."/>
            <person name="Barry K."/>
            <person name="Grigoriev I.V."/>
            <person name="Nowrousian M."/>
        </authorList>
    </citation>
    <scope>NUCLEOTIDE SEQUENCE [LARGE SCALE GENOMIC DNA]</scope>
    <source>
        <strain evidence="9 10">CBS 389.68</strain>
    </source>
</reference>
<protein>
    <submittedName>
        <fullName evidence="9">Putative MFS transporter</fullName>
    </submittedName>
</protein>
<dbReference type="InterPro" id="IPR036259">
    <property type="entry name" value="MFS_trans_sf"/>
</dbReference>
<evidence type="ECO:0000313" key="9">
    <source>
        <dbReference type="EMBL" id="TGZ81159.1"/>
    </source>
</evidence>
<dbReference type="OrthoDB" id="2962993at2759"/>
<dbReference type="GO" id="GO:0016020">
    <property type="term" value="C:membrane"/>
    <property type="evidence" value="ECO:0007669"/>
    <property type="project" value="UniProtKB-SubCell"/>
</dbReference>
<dbReference type="FunFam" id="1.20.1250.20:FF:000034">
    <property type="entry name" value="MFS general substrate transporter"/>
    <property type="match status" value="1"/>
</dbReference>
<feature type="region of interest" description="Disordered" evidence="6">
    <location>
        <begin position="463"/>
        <end position="490"/>
    </location>
</feature>
<dbReference type="InParanoid" id="A0A4S2MWV9"/>
<dbReference type="Pfam" id="PF07690">
    <property type="entry name" value="MFS_1"/>
    <property type="match status" value="1"/>
</dbReference>
<comment type="subcellular location">
    <subcellularLocation>
        <location evidence="1">Membrane</location>
        <topology evidence="1">Multi-pass membrane protein</topology>
    </subcellularLocation>
</comment>
<evidence type="ECO:0000256" key="3">
    <source>
        <dbReference type="ARBA" id="ARBA00022692"/>
    </source>
</evidence>
<dbReference type="PROSITE" id="PS50850">
    <property type="entry name" value="MFS"/>
    <property type="match status" value="1"/>
</dbReference>
<dbReference type="EMBL" id="ML220120">
    <property type="protein sequence ID" value="TGZ81159.1"/>
    <property type="molecule type" value="Genomic_DNA"/>
</dbReference>
<feature type="transmembrane region" description="Helical" evidence="7">
    <location>
        <begin position="83"/>
        <end position="100"/>
    </location>
</feature>
<dbReference type="SUPFAM" id="SSF103473">
    <property type="entry name" value="MFS general substrate transporter"/>
    <property type="match status" value="1"/>
</dbReference>
<dbReference type="Proteomes" id="UP000298138">
    <property type="component" value="Unassembled WGS sequence"/>
</dbReference>
<feature type="transmembrane region" description="Helical" evidence="7">
    <location>
        <begin position="172"/>
        <end position="195"/>
    </location>
</feature>
<keyword evidence="3 7" id="KW-0812">Transmembrane</keyword>
<feature type="transmembrane region" description="Helical" evidence="7">
    <location>
        <begin position="433"/>
        <end position="452"/>
    </location>
</feature>
<evidence type="ECO:0000313" key="10">
    <source>
        <dbReference type="Proteomes" id="UP000298138"/>
    </source>
</evidence>
<evidence type="ECO:0000256" key="7">
    <source>
        <dbReference type="SAM" id="Phobius"/>
    </source>
</evidence>
<feature type="transmembrane region" description="Helical" evidence="7">
    <location>
        <begin position="207"/>
        <end position="228"/>
    </location>
</feature>
<dbReference type="PANTHER" id="PTHR43791:SF91">
    <property type="entry name" value="MAJOR FACILITATOR SUPERFAMILY (MFS) PROFILE DOMAIN-CONTAINING PROTEIN-RELATED"/>
    <property type="match status" value="1"/>
</dbReference>
<evidence type="ECO:0000256" key="4">
    <source>
        <dbReference type="ARBA" id="ARBA00022989"/>
    </source>
</evidence>
<dbReference type="Gene3D" id="1.20.1250.20">
    <property type="entry name" value="MFS general substrate transporter like domains"/>
    <property type="match status" value="2"/>
</dbReference>
<feature type="transmembrane region" description="Helical" evidence="7">
    <location>
        <begin position="138"/>
        <end position="160"/>
    </location>
</feature>
<dbReference type="AlphaFoldDB" id="A0A4S2MWV9"/>
<dbReference type="InterPro" id="IPR020846">
    <property type="entry name" value="MFS_dom"/>
</dbReference>
<evidence type="ECO:0000256" key="5">
    <source>
        <dbReference type="ARBA" id="ARBA00023136"/>
    </source>
</evidence>
<keyword evidence="4 7" id="KW-1133">Transmembrane helix</keyword>
<feature type="transmembrane region" description="Helical" evidence="7">
    <location>
        <begin position="401"/>
        <end position="421"/>
    </location>
</feature>
<feature type="region of interest" description="Disordered" evidence="6">
    <location>
        <begin position="1"/>
        <end position="27"/>
    </location>
</feature>
<dbReference type="FunCoup" id="A0A4S2MWV9">
    <property type="interactions" value="158"/>
</dbReference>
<feature type="domain" description="Major facilitator superfamily (MFS) profile" evidence="8">
    <location>
        <begin position="46"/>
        <end position="454"/>
    </location>
</feature>
<evidence type="ECO:0000256" key="2">
    <source>
        <dbReference type="ARBA" id="ARBA00022448"/>
    </source>
</evidence>
<feature type="transmembrane region" description="Helical" evidence="7">
    <location>
        <begin position="112"/>
        <end position="131"/>
    </location>
</feature>
<accession>A0A4S2MWV9</accession>
<feature type="transmembrane region" description="Helical" evidence="7">
    <location>
        <begin position="44"/>
        <end position="62"/>
    </location>
</feature>
<evidence type="ECO:0000259" key="8">
    <source>
        <dbReference type="PROSITE" id="PS50850"/>
    </source>
</evidence>
<name>A0A4S2MWV9_9PEZI</name>
<dbReference type="FunFam" id="1.20.1250.20:FF:000068">
    <property type="entry name" value="MFS general substrate transporter"/>
    <property type="match status" value="1"/>
</dbReference>
<gene>
    <name evidence="9" type="ORF">EX30DRAFT_267559</name>
</gene>
<organism evidence="9 10">
    <name type="scientific">Ascodesmis nigricans</name>
    <dbReference type="NCBI Taxonomy" id="341454"/>
    <lineage>
        <taxon>Eukaryota</taxon>
        <taxon>Fungi</taxon>
        <taxon>Dikarya</taxon>
        <taxon>Ascomycota</taxon>
        <taxon>Pezizomycotina</taxon>
        <taxon>Pezizomycetes</taxon>
        <taxon>Pezizales</taxon>
        <taxon>Ascodesmidaceae</taxon>
        <taxon>Ascodesmis</taxon>
    </lineage>
</organism>
<keyword evidence="5 7" id="KW-0472">Membrane</keyword>
<keyword evidence="2" id="KW-0813">Transport</keyword>
<proteinExistence type="predicted"/>
<dbReference type="InterPro" id="IPR011701">
    <property type="entry name" value="MFS"/>
</dbReference>
<evidence type="ECO:0000256" key="6">
    <source>
        <dbReference type="SAM" id="MobiDB-lite"/>
    </source>
</evidence>
<feature type="transmembrane region" description="Helical" evidence="7">
    <location>
        <begin position="342"/>
        <end position="360"/>
    </location>
</feature>
<keyword evidence="10" id="KW-1185">Reference proteome</keyword>
<dbReference type="PANTHER" id="PTHR43791">
    <property type="entry name" value="PERMEASE-RELATED"/>
    <property type="match status" value="1"/>
</dbReference>